<protein>
    <submittedName>
        <fullName evidence="1">Uncharacterized protein</fullName>
    </submittedName>
</protein>
<name>A0A1B7KWX7_PARTM</name>
<dbReference type="RefSeq" id="WP_064549881.1">
    <property type="nucleotide sequence ID" value="NZ_LXMA01000001.1"/>
</dbReference>
<reference evidence="2" key="1">
    <citation type="submission" date="2016-05" db="EMBL/GenBank/DDBJ databases">
        <authorList>
            <person name="Wang W."/>
            <person name="Zhu L."/>
        </authorList>
    </citation>
    <scope>NUCLEOTIDE SEQUENCE [LARGE SCALE GENOMIC DNA]</scope>
    <source>
        <strain evidence="2">W-2</strain>
    </source>
</reference>
<dbReference type="OrthoDB" id="9842886at2"/>
<evidence type="ECO:0000313" key="1">
    <source>
        <dbReference type="EMBL" id="OAT74566.1"/>
    </source>
</evidence>
<accession>A0A1B7KWX7</accession>
<dbReference type="EMBL" id="LXMA01000001">
    <property type="protein sequence ID" value="OAT74566.1"/>
    <property type="molecule type" value="Genomic_DNA"/>
</dbReference>
<sequence length="381" mass="41899">MPIIDVRAHGGVFGGGKYRKGSKISAGVITPPNVPLYAISNFTLYTYTSSTLSVSYDPYEDVIIGTNFNSSSNSIITRCKPSDLKSIASTTVYSDNSGNNPSVHLANVPIYLSSANKYYATYARYPDGYTEIRVFNASTGSQIKTISYTGIDVVLSRTADYVIYYNAYNKKIHKLNFADDSVTVVTDLNSYVSPSVVKVHGWDKLIITDGSQSRLFNYDGTYTGTTIPVANIPTPAFYHQPSNTIIGLKYYYGSSGGHYMEKYNPTNFSLIASYKLTNRNQVTSSGWGTNVYYDSAMKVLLAVLYDNGSYYVYAFPIADDGTIVGWNYGDTTGNNLSKYGYVKGGAYSNIVTDGIVCMVDQQPSDYYIELQSLKTYFTIGG</sequence>
<comment type="caution">
    <text evidence="1">The sequence shown here is derived from an EMBL/GenBank/DDBJ whole genome shotgun (WGS) entry which is preliminary data.</text>
</comment>
<dbReference type="SUPFAM" id="SSF63829">
    <property type="entry name" value="Calcium-dependent phosphotriesterase"/>
    <property type="match status" value="1"/>
</dbReference>
<dbReference type="AlphaFoldDB" id="A0A1B7KWX7"/>
<gene>
    <name evidence="1" type="ORF">A7K69_02325</name>
</gene>
<proteinExistence type="predicted"/>
<evidence type="ECO:0000313" key="2">
    <source>
        <dbReference type="Proteomes" id="UP000078290"/>
    </source>
</evidence>
<organism evidence="1 2">
    <name type="scientific">Parageobacillus thermoglucosidasius</name>
    <name type="common">Geobacillus thermoglucosidasius</name>
    <dbReference type="NCBI Taxonomy" id="1426"/>
    <lineage>
        <taxon>Bacteria</taxon>
        <taxon>Bacillati</taxon>
        <taxon>Bacillota</taxon>
        <taxon>Bacilli</taxon>
        <taxon>Bacillales</taxon>
        <taxon>Anoxybacillaceae</taxon>
        <taxon>Parageobacillus</taxon>
    </lineage>
</organism>
<dbReference type="Proteomes" id="UP000078290">
    <property type="component" value="Unassembled WGS sequence"/>
</dbReference>